<dbReference type="Gene3D" id="1.10.1470.10">
    <property type="entry name" value="YjbJ"/>
    <property type="match status" value="2"/>
</dbReference>
<evidence type="ECO:0000313" key="3">
    <source>
        <dbReference type="EMBL" id="CAI4032772.1"/>
    </source>
</evidence>
<protein>
    <submittedName>
        <fullName evidence="3">Stress response protein YjbJ (Modular protein)</fullName>
    </submittedName>
</protein>
<dbReference type="PANTHER" id="PTHR34977">
    <property type="entry name" value="UPF0337 PROTEIN YJBJ"/>
    <property type="match status" value="1"/>
</dbReference>
<evidence type="ECO:0000313" key="4">
    <source>
        <dbReference type="Proteomes" id="UP001179121"/>
    </source>
</evidence>
<dbReference type="KEGG" id="nti:DNFV4_03202"/>
<dbReference type="EMBL" id="OX365700">
    <property type="protein sequence ID" value="CAI4032772.1"/>
    <property type="molecule type" value="Genomic_DNA"/>
</dbReference>
<reference evidence="3" key="1">
    <citation type="submission" date="2022-10" db="EMBL/GenBank/DDBJ databases">
        <authorList>
            <person name="Koch H."/>
        </authorList>
    </citation>
    <scope>NUCLEOTIDE SEQUENCE</scope>
    <source>
        <strain evidence="3">DNF</strain>
    </source>
</reference>
<dbReference type="SUPFAM" id="SSF69047">
    <property type="entry name" value="Hypothetical protein YjbJ"/>
    <property type="match status" value="2"/>
</dbReference>
<dbReference type="InterPro" id="IPR036629">
    <property type="entry name" value="YjbJ_sf"/>
</dbReference>
<comment type="similarity">
    <text evidence="1">Belongs to the UPF0337 (CsbD) family.</text>
</comment>
<keyword evidence="4" id="KW-1185">Reference proteome</keyword>
<dbReference type="AlphaFoldDB" id="A0AA86N136"/>
<dbReference type="InterPro" id="IPR008462">
    <property type="entry name" value="CsbD"/>
</dbReference>
<feature type="domain" description="CsbD-like" evidence="2">
    <location>
        <begin position="4"/>
        <end position="54"/>
    </location>
</feature>
<sequence>MNADHFKAKWNQFKGELKQQWGNFTDDDLLQIEGNYDKFVGRMQERYADRKDEVARWADQWFKERETTGTGGRVRSLVGATVLAGALGLGGPAFAAPGLYQSTDQFSRLDQAAGAATTVVNKDQFQGNWKQFKGEVKKQWGELTDDDLMQIEGDMDKFEGKVQERYGDRKEEVKRWTDEWFEKRKQSGTQSR</sequence>
<dbReference type="InterPro" id="IPR050423">
    <property type="entry name" value="UPF0337_stress_rsp"/>
</dbReference>
<accession>A0AA86N136</accession>
<name>A0AA86N136_9BACT</name>
<evidence type="ECO:0000259" key="2">
    <source>
        <dbReference type="Pfam" id="PF05532"/>
    </source>
</evidence>
<dbReference type="Proteomes" id="UP001179121">
    <property type="component" value="Chromosome"/>
</dbReference>
<gene>
    <name evidence="3" type="ORF">DNFV4_03202</name>
</gene>
<dbReference type="PANTHER" id="PTHR34977:SF1">
    <property type="entry name" value="UPF0337 PROTEIN YJBJ"/>
    <property type="match status" value="1"/>
</dbReference>
<evidence type="ECO:0000256" key="1">
    <source>
        <dbReference type="ARBA" id="ARBA00009129"/>
    </source>
</evidence>
<feature type="domain" description="CsbD-like" evidence="2">
    <location>
        <begin position="123"/>
        <end position="175"/>
    </location>
</feature>
<organism evidence="3 4">
    <name type="scientific">Nitrospira tepida</name>
    <dbReference type="NCBI Taxonomy" id="2973512"/>
    <lineage>
        <taxon>Bacteria</taxon>
        <taxon>Pseudomonadati</taxon>
        <taxon>Nitrospirota</taxon>
        <taxon>Nitrospiria</taxon>
        <taxon>Nitrospirales</taxon>
        <taxon>Nitrospiraceae</taxon>
        <taxon>Nitrospira</taxon>
    </lineage>
</organism>
<proteinExistence type="inferred from homology"/>
<dbReference type="Pfam" id="PF05532">
    <property type="entry name" value="CsbD"/>
    <property type="match status" value="2"/>
</dbReference>